<evidence type="ECO:0000259" key="6">
    <source>
        <dbReference type="PROSITE" id="PS51821"/>
    </source>
</evidence>
<feature type="domain" description="Velvet" evidence="6">
    <location>
        <begin position="28"/>
        <end position="338"/>
    </location>
</feature>
<keyword evidence="3" id="KW-0804">Transcription</keyword>
<dbReference type="PROSITE" id="PS51821">
    <property type="entry name" value="VELVET"/>
    <property type="match status" value="1"/>
</dbReference>
<reference evidence="7 8" key="1">
    <citation type="journal article" date="2012" name="Proc. Natl. Acad. Sci. U.S.A.">
        <title>Comparative genomics of Ceriporiopsis subvermispora and Phanerochaete chrysosporium provide insight into selective ligninolysis.</title>
        <authorList>
            <person name="Fernandez-Fueyo E."/>
            <person name="Ruiz-Duenas F.J."/>
            <person name="Ferreira P."/>
            <person name="Floudas D."/>
            <person name="Hibbett D.S."/>
            <person name="Canessa P."/>
            <person name="Larrondo L.F."/>
            <person name="James T.Y."/>
            <person name="Seelenfreund D."/>
            <person name="Lobos S."/>
            <person name="Polanco R."/>
            <person name="Tello M."/>
            <person name="Honda Y."/>
            <person name="Watanabe T."/>
            <person name="Watanabe T."/>
            <person name="Ryu J.S."/>
            <person name="Kubicek C.P."/>
            <person name="Schmoll M."/>
            <person name="Gaskell J."/>
            <person name="Hammel K.E."/>
            <person name="St John F.J."/>
            <person name="Vanden Wymelenberg A."/>
            <person name="Sabat G."/>
            <person name="Splinter BonDurant S."/>
            <person name="Syed K."/>
            <person name="Yadav J.S."/>
            <person name="Doddapaneni H."/>
            <person name="Subramanian V."/>
            <person name="Lavin J.L."/>
            <person name="Oguiza J.A."/>
            <person name="Perez G."/>
            <person name="Pisabarro A.G."/>
            <person name="Ramirez L."/>
            <person name="Santoyo F."/>
            <person name="Master E."/>
            <person name="Coutinho P.M."/>
            <person name="Henrissat B."/>
            <person name="Lombard V."/>
            <person name="Magnuson J.K."/>
            <person name="Kuees U."/>
            <person name="Hori C."/>
            <person name="Igarashi K."/>
            <person name="Samejima M."/>
            <person name="Held B.W."/>
            <person name="Barry K.W."/>
            <person name="LaButti K.M."/>
            <person name="Lapidus A."/>
            <person name="Lindquist E.A."/>
            <person name="Lucas S.M."/>
            <person name="Riley R."/>
            <person name="Salamov A.A."/>
            <person name="Hoffmeister D."/>
            <person name="Schwenk D."/>
            <person name="Hadar Y."/>
            <person name="Yarden O."/>
            <person name="de Vries R.P."/>
            <person name="Wiebenga A."/>
            <person name="Stenlid J."/>
            <person name="Eastwood D."/>
            <person name="Grigoriev I.V."/>
            <person name="Berka R.M."/>
            <person name="Blanchette R.A."/>
            <person name="Kersten P."/>
            <person name="Martinez A.T."/>
            <person name="Vicuna R."/>
            <person name="Cullen D."/>
        </authorList>
    </citation>
    <scope>NUCLEOTIDE SEQUENCE [LARGE SCALE GENOMIC DNA]</scope>
    <source>
        <strain evidence="7 8">B</strain>
    </source>
</reference>
<comment type="subcellular location">
    <subcellularLocation>
        <location evidence="1">Nucleus</location>
    </subcellularLocation>
</comment>
<organism evidence="7 8">
    <name type="scientific">Ceriporiopsis subvermispora (strain B)</name>
    <name type="common">White-rot fungus</name>
    <name type="synonym">Gelatoporia subvermispora</name>
    <dbReference type="NCBI Taxonomy" id="914234"/>
    <lineage>
        <taxon>Eukaryota</taxon>
        <taxon>Fungi</taxon>
        <taxon>Dikarya</taxon>
        <taxon>Basidiomycota</taxon>
        <taxon>Agaricomycotina</taxon>
        <taxon>Agaricomycetes</taxon>
        <taxon>Polyporales</taxon>
        <taxon>Gelatoporiaceae</taxon>
        <taxon>Gelatoporia</taxon>
    </lineage>
</organism>
<dbReference type="EMBL" id="KB445794">
    <property type="protein sequence ID" value="EMD38751.1"/>
    <property type="molecule type" value="Genomic_DNA"/>
</dbReference>
<evidence type="ECO:0000256" key="1">
    <source>
        <dbReference type="ARBA" id="ARBA00004123"/>
    </source>
</evidence>
<protein>
    <recommendedName>
        <fullName evidence="6">Velvet domain-containing protein</fullName>
    </recommendedName>
</protein>
<dbReference type="Pfam" id="PF11754">
    <property type="entry name" value="Velvet"/>
    <property type="match status" value="1"/>
</dbReference>
<dbReference type="Proteomes" id="UP000016930">
    <property type="component" value="Unassembled WGS sequence"/>
</dbReference>
<feature type="compositionally biased region" description="Basic residues" evidence="5">
    <location>
        <begin position="367"/>
        <end position="376"/>
    </location>
</feature>
<feature type="region of interest" description="Disordered" evidence="5">
    <location>
        <begin position="109"/>
        <end position="138"/>
    </location>
</feature>
<evidence type="ECO:0000256" key="4">
    <source>
        <dbReference type="ARBA" id="ARBA00023242"/>
    </source>
</evidence>
<accession>M2RIV3</accession>
<dbReference type="PANTHER" id="PTHR33572:SF3">
    <property type="entry name" value="VELVET COMPLEX SUBUNIT B"/>
    <property type="match status" value="1"/>
</dbReference>
<keyword evidence="2" id="KW-0805">Transcription regulation</keyword>
<dbReference type="InterPro" id="IPR038491">
    <property type="entry name" value="Velvet_dom_sf"/>
</dbReference>
<dbReference type="InterPro" id="IPR021740">
    <property type="entry name" value="Velvet"/>
</dbReference>
<name>M2RIV3_CERS8</name>
<dbReference type="InterPro" id="IPR037525">
    <property type="entry name" value="Velvet_dom"/>
</dbReference>
<dbReference type="OrthoDB" id="5599552at2759"/>
<evidence type="ECO:0000313" key="7">
    <source>
        <dbReference type="EMBL" id="EMD38751.1"/>
    </source>
</evidence>
<dbReference type="HOGENOM" id="CLU_044751_0_0_1"/>
<dbReference type="PANTHER" id="PTHR33572">
    <property type="entry name" value="SPORE DEVELOPMENT REGULATOR VOSA"/>
    <property type="match status" value="1"/>
</dbReference>
<dbReference type="Gene3D" id="2.60.40.3960">
    <property type="entry name" value="Velvet domain"/>
    <property type="match status" value="1"/>
</dbReference>
<evidence type="ECO:0000256" key="3">
    <source>
        <dbReference type="ARBA" id="ARBA00023163"/>
    </source>
</evidence>
<evidence type="ECO:0000256" key="5">
    <source>
        <dbReference type="SAM" id="MobiDB-lite"/>
    </source>
</evidence>
<dbReference type="AlphaFoldDB" id="M2RIV3"/>
<dbReference type="GO" id="GO:0005634">
    <property type="term" value="C:nucleus"/>
    <property type="evidence" value="ECO:0007669"/>
    <property type="project" value="UniProtKB-SubCell"/>
</dbReference>
<gene>
    <name evidence="7" type="ORF">CERSUDRAFT_104101</name>
</gene>
<feature type="compositionally biased region" description="Polar residues" evidence="5">
    <location>
        <begin position="114"/>
        <end position="138"/>
    </location>
</feature>
<feature type="compositionally biased region" description="Acidic residues" evidence="5">
    <location>
        <begin position="386"/>
        <end position="395"/>
    </location>
</feature>
<proteinExistence type="predicted"/>
<evidence type="ECO:0000256" key="2">
    <source>
        <dbReference type="ARBA" id="ARBA00023015"/>
    </source>
</evidence>
<keyword evidence="4" id="KW-0539">Nucleus</keyword>
<keyword evidence="8" id="KW-1185">Reference proteome</keyword>
<feature type="region of interest" description="Disordered" evidence="5">
    <location>
        <begin position="341"/>
        <end position="395"/>
    </location>
</feature>
<evidence type="ECO:0000313" key="8">
    <source>
        <dbReference type="Proteomes" id="UP000016930"/>
    </source>
</evidence>
<sequence>MELAARVRRADTSEIDTPVAFITGPLSGRKIRAELTEVQKADLGRKYARKDRRPLDPPPVVHLRLFEVSDNTLQFPHEKEITTYTDAMSFGFLCHVDLFPVLSGGVPIDPPQDSPTYSQQSEWMESRESGMSSSTTMQHPAPLPGISAPVMYSYTLPPPPPPSFFATGDAEGTHVPDFTRSVAASSSMTWPPVLPLFRLESDIDQNPLLIHDAHNLPPHEPSDIVAYCGEIPITEVTRCTYLLAGTTFRDSALIDFKGKRSIVFVFSDIAVKQEGTFILRYRVFNIFAQATGPRPNPVIAECFGEPFKIYSTKDFPGLHVSTDLTKSISLHGIRTNIRARERKRRRTLSVGGANTQDPAGSSASSSRGRRAAHTRFIHVQPPRSEESDDESDDEI</sequence>